<protein>
    <submittedName>
        <fullName evidence="2 3">Uncharacterized protein LOC106806714 isoform X1</fullName>
    </submittedName>
</protein>
<evidence type="ECO:0000313" key="1">
    <source>
        <dbReference type="Proteomes" id="UP000695022"/>
    </source>
</evidence>
<keyword evidence="1" id="KW-1185">Reference proteome</keyword>
<dbReference type="PANTHER" id="PTHR31362:SF0">
    <property type="entry name" value="EXOSTOSIN DOMAIN-CONTAINING PROTEIN-RELATED"/>
    <property type="match status" value="1"/>
</dbReference>
<gene>
    <name evidence="2 3" type="primary">LOC106806714</name>
</gene>
<accession>A0ABM1DWA5</accession>
<name>A0ABM1DWA5_PRICU</name>
<evidence type="ECO:0000313" key="2">
    <source>
        <dbReference type="RefSeq" id="XP_014664225.1"/>
    </source>
</evidence>
<sequence length="856" mass="98130">MRLHFRLCGLCFADKLSFTAHLLASRSTRATLCSRSFVLHIQFYLLVPANPTSLRVSSDRLLRLASTLASMRVRIATVKSCGRLPFACRRTVAVIAAVFCITALCLTINYDHGSSTGAGLWPQDAEDQEVGEKWDMVDPDVHSERWIVVTSVNQPTEDIRKMASMSDWKVVVVGDKKSPPDWSEANCIYLGPEKQQSLGYGILKKIPWNNYARKNIGYLYAIEHGAKYIFDTDDDNHPTDNLNSFVYGPTMTGLVTECGHRQKMRRFLNPYAHFGQPTIWPRGFPLGEIALNVGKKYAFCKFKTPVIQQGIVNGDPDVDAIFRLTRKKVGLRLNITFDGTAPPVVLSPGTFSPFNSQNTLFHHAAFWGLLLPVTTTSRVCDIWRGYWVQRLLWETGDQLAFFGPTSFQRRNSHSYMNDASDEADLYYKSNSLVDLLLDYQCKADDIYICMIELTNEMVRHDFIQLDDALLMRTWINDLKAVGYKPPAKQRRTDEVRNNNCHAEQDKGVEVLFEPRPQPTSLIHSPSPKRVLQNEAAIKSLQRNICPAFVQSPSRVPQSGLLFDDILLIIIFNGYHTDTIPILEVMYRPSFPNILYCGEFRPEQDNRTFANIKYSFYAVPKMGLDGYNSYECTIGAIRMGYNVSGFLVIGDDVRLNIQQWTNLNRSALIFDTMDVIDLPKVHCRFRTPNRCLLPSKAWLLAFYREELVKTFNHLKSSPTKSLERRCYNNLVTENRGEYRFNNELSDVYYIPRRLASDFATLASLFAEKGVFVEIAIPTLIRCLDKPANVQKAKYLYIVGRNRTKDALWTHWEESLNYHSYHPYKLSPVLKKDRSDVQHFCKQVLPRMSSCRPTYWHL</sequence>
<proteinExistence type="predicted"/>
<dbReference type="Pfam" id="PF03385">
    <property type="entry name" value="STELLO"/>
    <property type="match status" value="1"/>
</dbReference>
<dbReference type="GeneID" id="106806714"/>
<reference evidence="2 3" key="1">
    <citation type="submission" date="2025-05" db="UniProtKB">
        <authorList>
            <consortium name="RefSeq"/>
        </authorList>
    </citation>
    <scope>IDENTIFICATION</scope>
</reference>
<evidence type="ECO:0000313" key="3">
    <source>
        <dbReference type="RefSeq" id="XP_014664226.1"/>
    </source>
</evidence>
<dbReference type="RefSeq" id="XP_014664225.1">
    <property type="nucleotide sequence ID" value="XM_014808739.1"/>
</dbReference>
<dbReference type="InterPro" id="IPR005049">
    <property type="entry name" value="STL-like"/>
</dbReference>
<dbReference type="RefSeq" id="XP_014664226.1">
    <property type="nucleotide sequence ID" value="XM_014808740.1"/>
</dbReference>
<dbReference type="Proteomes" id="UP000695022">
    <property type="component" value="Unplaced"/>
</dbReference>
<organism evidence="1 3">
    <name type="scientific">Priapulus caudatus</name>
    <name type="common">Priapulid worm</name>
    <dbReference type="NCBI Taxonomy" id="37621"/>
    <lineage>
        <taxon>Eukaryota</taxon>
        <taxon>Metazoa</taxon>
        <taxon>Ecdysozoa</taxon>
        <taxon>Scalidophora</taxon>
        <taxon>Priapulida</taxon>
        <taxon>Priapulimorpha</taxon>
        <taxon>Priapulimorphida</taxon>
        <taxon>Priapulidae</taxon>
        <taxon>Priapulus</taxon>
    </lineage>
</organism>
<dbReference type="PANTHER" id="PTHR31362">
    <property type="entry name" value="GLYCOSYLTRANSFERASE STELLO1-RELATED"/>
    <property type="match status" value="1"/>
</dbReference>